<proteinExistence type="predicted"/>
<reference evidence="2 3" key="1">
    <citation type="submission" date="2014-04" db="EMBL/GenBank/DDBJ databases">
        <authorList>
            <consortium name="DOE Joint Genome Institute"/>
            <person name="Kuo A."/>
            <person name="Gay G."/>
            <person name="Dore J."/>
            <person name="Kohler A."/>
            <person name="Nagy L.G."/>
            <person name="Floudas D."/>
            <person name="Copeland A."/>
            <person name="Barry K.W."/>
            <person name="Cichocki N."/>
            <person name="Veneault-Fourrey C."/>
            <person name="LaButti K."/>
            <person name="Lindquist E.A."/>
            <person name="Lipzen A."/>
            <person name="Lundell T."/>
            <person name="Morin E."/>
            <person name="Murat C."/>
            <person name="Sun H."/>
            <person name="Tunlid A."/>
            <person name="Henrissat B."/>
            <person name="Grigoriev I.V."/>
            <person name="Hibbett D.S."/>
            <person name="Martin F."/>
            <person name="Nordberg H.P."/>
            <person name="Cantor M.N."/>
            <person name="Hua S.X."/>
        </authorList>
    </citation>
    <scope>NUCLEOTIDE SEQUENCE [LARGE SCALE GENOMIC DNA]</scope>
    <source>
        <strain evidence="3">h7</strain>
    </source>
</reference>
<reference evidence="3" key="2">
    <citation type="submission" date="2015-01" db="EMBL/GenBank/DDBJ databases">
        <title>Evolutionary Origins and Diversification of the Mycorrhizal Mutualists.</title>
        <authorList>
            <consortium name="DOE Joint Genome Institute"/>
            <consortium name="Mycorrhizal Genomics Consortium"/>
            <person name="Kohler A."/>
            <person name="Kuo A."/>
            <person name="Nagy L.G."/>
            <person name="Floudas D."/>
            <person name="Copeland A."/>
            <person name="Barry K.W."/>
            <person name="Cichocki N."/>
            <person name="Veneault-Fourrey C."/>
            <person name="LaButti K."/>
            <person name="Lindquist E.A."/>
            <person name="Lipzen A."/>
            <person name="Lundell T."/>
            <person name="Morin E."/>
            <person name="Murat C."/>
            <person name="Riley R."/>
            <person name="Ohm R."/>
            <person name="Sun H."/>
            <person name="Tunlid A."/>
            <person name="Henrissat B."/>
            <person name="Grigoriev I.V."/>
            <person name="Hibbett D.S."/>
            <person name="Martin F."/>
        </authorList>
    </citation>
    <scope>NUCLEOTIDE SEQUENCE [LARGE SCALE GENOMIC DNA]</scope>
    <source>
        <strain evidence="3">h7</strain>
    </source>
</reference>
<protein>
    <submittedName>
        <fullName evidence="2">Uncharacterized protein</fullName>
    </submittedName>
</protein>
<feature type="transmembrane region" description="Helical" evidence="1">
    <location>
        <begin position="21"/>
        <end position="40"/>
    </location>
</feature>
<organism evidence="2 3">
    <name type="scientific">Hebeloma cylindrosporum</name>
    <dbReference type="NCBI Taxonomy" id="76867"/>
    <lineage>
        <taxon>Eukaryota</taxon>
        <taxon>Fungi</taxon>
        <taxon>Dikarya</taxon>
        <taxon>Basidiomycota</taxon>
        <taxon>Agaricomycotina</taxon>
        <taxon>Agaricomycetes</taxon>
        <taxon>Agaricomycetidae</taxon>
        <taxon>Agaricales</taxon>
        <taxon>Agaricineae</taxon>
        <taxon>Hymenogastraceae</taxon>
        <taxon>Hebeloma</taxon>
    </lineage>
</organism>
<dbReference type="Proteomes" id="UP000053424">
    <property type="component" value="Unassembled WGS sequence"/>
</dbReference>
<keyword evidence="1" id="KW-0812">Transmembrane</keyword>
<keyword evidence="3" id="KW-1185">Reference proteome</keyword>
<evidence type="ECO:0000313" key="2">
    <source>
        <dbReference type="EMBL" id="KIM43675.1"/>
    </source>
</evidence>
<sequence length="76" mass="8701">MTWKRRPVPCGMEGLALNSGNVLTAGPLLNVCIWTVYFYICPYAISQSLVMPYGLEMLFNEGRIEMLLRLRWNSTT</sequence>
<keyword evidence="1" id="KW-0472">Membrane</keyword>
<dbReference type="EMBL" id="KN831775">
    <property type="protein sequence ID" value="KIM43675.1"/>
    <property type="molecule type" value="Genomic_DNA"/>
</dbReference>
<name>A0A0C3C491_HEBCY</name>
<dbReference type="HOGENOM" id="CLU_2654780_0_0_1"/>
<gene>
    <name evidence="2" type="ORF">M413DRAFT_386294</name>
</gene>
<dbReference type="AlphaFoldDB" id="A0A0C3C491"/>
<keyword evidence="1" id="KW-1133">Transmembrane helix</keyword>
<evidence type="ECO:0000256" key="1">
    <source>
        <dbReference type="SAM" id="Phobius"/>
    </source>
</evidence>
<evidence type="ECO:0000313" key="3">
    <source>
        <dbReference type="Proteomes" id="UP000053424"/>
    </source>
</evidence>
<accession>A0A0C3C491</accession>